<evidence type="ECO:0000256" key="1">
    <source>
        <dbReference type="SAM" id="SignalP"/>
    </source>
</evidence>
<dbReference type="SUPFAM" id="SSF81901">
    <property type="entry name" value="HCP-like"/>
    <property type="match status" value="1"/>
</dbReference>
<dbReference type="Pfam" id="PF00691">
    <property type="entry name" value="OmpA"/>
    <property type="match status" value="1"/>
</dbReference>
<feature type="signal peptide" evidence="1">
    <location>
        <begin position="1"/>
        <end position="26"/>
    </location>
</feature>
<gene>
    <name evidence="3" type="ORF">B5F97_03380</name>
</gene>
<dbReference type="Gene3D" id="3.30.1330.60">
    <property type="entry name" value="OmpA-like domain"/>
    <property type="match status" value="1"/>
</dbReference>
<dbReference type="EMBL" id="NFII01000002">
    <property type="protein sequence ID" value="OUO02567.1"/>
    <property type="molecule type" value="Genomic_DNA"/>
</dbReference>
<name>A0A1Y3YXY7_9BACE</name>
<protein>
    <recommendedName>
        <fullName evidence="2">OmpA-like domain-containing protein</fullName>
    </recommendedName>
</protein>
<keyword evidence="1" id="KW-0732">Signal</keyword>
<evidence type="ECO:0000259" key="2">
    <source>
        <dbReference type="Pfam" id="PF00691"/>
    </source>
</evidence>
<dbReference type="Proteomes" id="UP000195386">
    <property type="component" value="Unassembled WGS sequence"/>
</dbReference>
<feature type="domain" description="OmpA-like" evidence="2">
    <location>
        <begin position="202"/>
        <end position="289"/>
    </location>
</feature>
<dbReference type="AlphaFoldDB" id="A0A1Y3YXY7"/>
<dbReference type="Gene3D" id="1.25.40.10">
    <property type="entry name" value="Tetratricopeptide repeat domain"/>
    <property type="match status" value="1"/>
</dbReference>
<organism evidence="3 4">
    <name type="scientific">Bacteroides clarus</name>
    <dbReference type="NCBI Taxonomy" id="626929"/>
    <lineage>
        <taxon>Bacteria</taxon>
        <taxon>Pseudomonadati</taxon>
        <taxon>Bacteroidota</taxon>
        <taxon>Bacteroidia</taxon>
        <taxon>Bacteroidales</taxon>
        <taxon>Bacteroidaceae</taxon>
        <taxon>Bacteroides</taxon>
    </lineage>
</organism>
<proteinExistence type="predicted"/>
<feature type="chain" id="PRO_5012192745" description="OmpA-like domain-containing protein" evidence="1">
    <location>
        <begin position="27"/>
        <end position="492"/>
    </location>
</feature>
<dbReference type="InterPro" id="IPR006665">
    <property type="entry name" value="OmpA-like"/>
</dbReference>
<reference evidence="4" key="1">
    <citation type="submission" date="2017-04" db="EMBL/GenBank/DDBJ databases">
        <title>Function of individual gut microbiota members based on whole genome sequencing of pure cultures obtained from chicken caecum.</title>
        <authorList>
            <person name="Medvecky M."/>
            <person name="Cejkova D."/>
            <person name="Polansky O."/>
            <person name="Karasova D."/>
            <person name="Kubasova T."/>
            <person name="Cizek A."/>
            <person name="Rychlik I."/>
        </authorList>
    </citation>
    <scope>NUCLEOTIDE SEQUENCE [LARGE SCALE GENOMIC DNA]</scope>
    <source>
        <strain evidence="4">An43</strain>
    </source>
</reference>
<sequence length="492" mass="55916">MKKERIYGKWICGALLLFGAYAPVCAQTGHLAGVRVIDDEVKKHGREVRVSFVLDVAGMHVKRQESVRLYPVVVAKEGDKSLELPSVVLDGKVRDKIHRRTKALTGSAVTDGAQTVQRRKNGKAQQVEYSTVIPYEPWLGAARLVLREQTTGCAECDKGTEETPVKNTFLQLFRPHYTVAFVPPLKEPVKMRDEVKVARLNFRQDSHKIDPAFQNNRRELDSVRHSIDIVKDNDDLTITGIYITGYASPEGRAAYNEKLSQRRAEAFAQYVQKATKVDKRLWNVAWQGEDWEGLRLELDKYPNLLKQKEVIAVVEACKGDLDACEQRFKDEFPPEVYQRLLNEVYPPLRRNEYRIEYKVRNFNLEEAREQIYANPRLLSVEEMYQVAASYGTDTPKYGEALLIAARTYPDNIPAIVNAARYELQQGHLQEAVKLLLPLEEKGDARVLNCLGVAYANDRQYEKARAVLRRAAATGDAEAKENLRNIEGVIADL</sequence>
<evidence type="ECO:0000313" key="4">
    <source>
        <dbReference type="Proteomes" id="UP000195386"/>
    </source>
</evidence>
<dbReference type="InterPro" id="IPR036737">
    <property type="entry name" value="OmpA-like_sf"/>
</dbReference>
<comment type="caution">
    <text evidence="3">The sequence shown here is derived from an EMBL/GenBank/DDBJ whole genome shotgun (WGS) entry which is preliminary data.</text>
</comment>
<dbReference type="SUPFAM" id="SSF103088">
    <property type="entry name" value="OmpA-like"/>
    <property type="match status" value="1"/>
</dbReference>
<evidence type="ECO:0000313" key="3">
    <source>
        <dbReference type="EMBL" id="OUO02567.1"/>
    </source>
</evidence>
<dbReference type="InterPro" id="IPR011990">
    <property type="entry name" value="TPR-like_helical_dom_sf"/>
</dbReference>
<accession>A0A1Y3YXY7</accession>
<dbReference type="RefSeq" id="WP_087425441.1">
    <property type="nucleotide sequence ID" value="NZ_CAMMFP010000026.1"/>
</dbReference>